<evidence type="ECO:0000256" key="5">
    <source>
        <dbReference type="SAM" id="MobiDB-lite"/>
    </source>
</evidence>
<dbReference type="SUPFAM" id="SSF56487">
    <property type="entry name" value="SRCR-like"/>
    <property type="match status" value="1"/>
</dbReference>
<dbReference type="SMART" id="SM00202">
    <property type="entry name" value="SR"/>
    <property type="match status" value="1"/>
</dbReference>
<evidence type="ECO:0000256" key="6">
    <source>
        <dbReference type="SAM" id="Phobius"/>
    </source>
</evidence>
<feature type="disulfide bond" evidence="4">
    <location>
        <begin position="53"/>
        <end position="63"/>
    </location>
</feature>
<protein>
    <recommendedName>
        <fullName evidence="7">SRCR domain-containing protein</fullName>
    </recommendedName>
</protein>
<dbReference type="PANTHER" id="PTHR19331">
    <property type="entry name" value="SCAVENGER RECEPTOR DOMAIN-CONTAINING"/>
    <property type="match status" value="1"/>
</dbReference>
<accession>L8HPE2</accession>
<keyword evidence="6" id="KW-1133">Transmembrane helix</keyword>
<dbReference type="GO" id="GO:0016020">
    <property type="term" value="C:membrane"/>
    <property type="evidence" value="ECO:0007669"/>
    <property type="project" value="InterPro"/>
</dbReference>
<dbReference type="Gene3D" id="3.10.250.10">
    <property type="entry name" value="SRCR-like domain"/>
    <property type="match status" value="1"/>
</dbReference>
<keyword evidence="2" id="KW-0677">Repeat</keyword>
<keyword evidence="1" id="KW-0732">Signal</keyword>
<feature type="disulfide bond" evidence="4">
    <location>
        <begin position="22"/>
        <end position="83"/>
    </location>
</feature>
<reference evidence="8 9" key="1">
    <citation type="journal article" date="2012" name="Nat. Genet.">
        <title>The yak genome and adaptation to life at high altitude.</title>
        <authorList>
            <person name="Qiu Q."/>
            <person name="Zhang G."/>
            <person name="Ma T."/>
            <person name="Qian W."/>
            <person name="Wang J."/>
            <person name="Ye Z."/>
            <person name="Cao C."/>
            <person name="Hu Q."/>
            <person name="Kim J."/>
            <person name="Larkin D.M."/>
            <person name="Auvil L."/>
            <person name="Capitanu B."/>
            <person name="Ma J."/>
            <person name="Lewin H.A."/>
            <person name="Qian X."/>
            <person name="Lang Y."/>
            <person name="Zhou R."/>
            <person name="Wang L."/>
            <person name="Wang K."/>
            <person name="Xia J."/>
            <person name="Liao S."/>
            <person name="Pan S."/>
            <person name="Lu X."/>
            <person name="Hou H."/>
            <person name="Wang Y."/>
            <person name="Zang X."/>
            <person name="Yin Y."/>
            <person name="Ma H."/>
            <person name="Zhang J."/>
            <person name="Wang Z."/>
            <person name="Zhang Y."/>
            <person name="Zhang D."/>
            <person name="Yonezawa T."/>
            <person name="Hasegawa M."/>
            <person name="Zhong Y."/>
            <person name="Liu W."/>
            <person name="Zhang Y."/>
            <person name="Huang Z."/>
            <person name="Zhang S."/>
            <person name="Long R."/>
            <person name="Yang H."/>
            <person name="Wang J."/>
            <person name="Lenstra J.A."/>
            <person name="Cooper D.N."/>
            <person name="Wu Y."/>
            <person name="Wang J."/>
            <person name="Shi P."/>
            <person name="Wang J."/>
            <person name="Liu J."/>
        </authorList>
    </citation>
    <scope>NUCLEOTIDE SEQUENCE [LARGE SCALE GENOMIC DNA]</scope>
    <source>
        <strain evidence="9">yakQH1</strain>
    </source>
</reference>
<dbReference type="Proteomes" id="UP000011080">
    <property type="component" value="Unassembled WGS sequence"/>
</dbReference>
<feature type="domain" description="SRCR" evidence="7">
    <location>
        <begin position="1"/>
        <end position="84"/>
    </location>
</feature>
<feature type="non-terminal residue" evidence="8">
    <location>
        <position position="221"/>
    </location>
</feature>
<sequence>HSSSWGTVCDDSWSLAEAEVVCQQLGCGQALEAMRSAAVGPGNGSIWLNEVRCGGRESSLWDCAAEPWGQSDRKHEEDAGVRCSGARTALPPTTAGARPTSNPLPGIFSLPVVLCLILGFLLFLVLIILVTQLLRWRAECRALSSYEDALAEAVYEKLDYIVTQKEVLLGSSEAPDQRTVALGEDYDDGGEVSVTGAPRDSQGSEEEVLPEKEDGMRSQTG</sequence>
<evidence type="ECO:0000256" key="3">
    <source>
        <dbReference type="ARBA" id="ARBA00023157"/>
    </source>
</evidence>
<evidence type="ECO:0000256" key="1">
    <source>
        <dbReference type="ARBA" id="ARBA00022729"/>
    </source>
</evidence>
<feature type="transmembrane region" description="Helical" evidence="6">
    <location>
        <begin position="107"/>
        <end position="131"/>
    </location>
</feature>
<evidence type="ECO:0000313" key="8">
    <source>
        <dbReference type="EMBL" id="ELR44922.1"/>
    </source>
</evidence>
<feature type="non-terminal residue" evidence="8">
    <location>
        <position position="1"/>
    </location>
</feature>
<evidence type="ECO:0000313" key="9">
    <source>
        <dbReference type="Proteomes" id="UP000011080"/>
    </source>
</evidence>
<dbReference type="InterPro" id="IPR001190">
    <property type="entry name" value="SRCR"/>
</dbReference>
<evidence type="ECO:0000256" key="2">
    <source>
        <dbReference type="ARBA" id="ARBA00022737"/>
    </source>
</evidence>
<organism evidence="8 9">
    <name type="scientific">Bos mutus</name>
    <name type="common">wild yak</name>
    <dbReference type="NCBI Taxonomy" id="72004"/>
    <lineage>
        <taxon>Eukaryota</taxon>
        <taxon>Metazoa</taxon>
        <taxon>Chordata</taxon>
        <taxon>Craniata</taxon>
        <taxon>Vertebrata</taxon>
        <taxon>Euteleostomi</taxon>
        <taxon>Mammalia</taxon>
        <taxon>Eutheria</taxon>
        <taxon>Laurasiatheria</taxon>
        <taxon>Artiodactyla</taxon>
        <taxon>Ruminantia</taxon>
        <taxon>Pecora</taxon>
        <taxon>Bovidae</taxon>
        <taxon>Bovinae</taxon>
        <taxon>Bos</taxon>
    </lineage>
</organism>
<dbReference type="Pfam" id="PF00530">
    <property type="entry name" value="SRCR"/>
    <property type="match status" value="1"/>
</dbReference>
<dbReference type="FunFam" id="3.10.250.10:FF:000009">
    <property type="entry name" value="WC1"/>
    <property type="match status" value="1"/>
</dbReference>
<dbReference type="EMBL" id="JH884957">
    <property type="protein sequence ID" value="ELR44922.1"/>
    <property type="molecule type" value="Genomic_DNA"/>
</dbReference>
<keyword evidence="6" id="KW-0472">Membrane</keyword>
<gene>
    <name evidence="8" type="ORF">M91_20796</name>
</gene>
<dbReference type="PRINTS" id="PR00258">
    <property type="entry name" value="SPERACTRCPTR"/>
</dbReference>
<name>L8HPE2_9CETA</name>
<feature type="region of interest" description="Disordered" evidence="5">
    <location>
        <begin position="176"/>
        <end position="221"/>
    </location>
</feature>
<feature type="compositionally biased region" description="Basic and acidic residues" evidence="5">
    <location>
        <begin position="209"/>
        <end position="221"/>
    </location>
</feature>
<dbReference type="AlphaFoldDB" id="L8HPE2"/>
<keyword evidence="3 4" id="KW-1015">Disulfide bond</keyword>
<dbReference type="PROSITE" id="PS50287">
    <property type="entry name" value="SRCR_2"/>
    <property type="match status" value="1"/>
</dbReference>
<dbReference type="InterPro" id="IPR036772">
    <property type="entry name" value="SRCR-like_dom_sf"/>
</dbReference>
<proteinExistence type="predicted"/>
<keyword evidence="6" id="KW-0812">Transmembrane</keyword>
<evidence type="ECO:0000256" key="4">
    <source>
        <dbReference type="PROSITE-ProRule" id="PRU00196"/>
    </source>
</evidence>
<evidence type="ECO:0000259" key="7">
    <source>
        <dbReference type="PROSITE" id="PS50287"/>
    </source>
</evidence>
<comment type="caution">
    <text evidence="4">Lacks conserved residue(s) required for the propagation of feature annotation.</text>
</comment>